<sequence>MPPVKPHAGVWGALLSACRTHSNVELGEVAAQRLLKIEPDNAGNYMLLSNIYAKACRWEDVGKVRALMRRHRMRKLPGCSWIQVGNSTQKFFTGDIWDQKLWEALELLGAELKDRGYLLCREYREDID</sequence>
<dbReference type="AlphaFoldDB" id="A0A443NMT2"/>
<evidence type="ECO:0000313" key="2">
    <source>
        <dbReference type="Proteomes" id="UP000283530"/>
    </source>
</evidence>
<name>A0A443NMT2_9MAGN</name>
<dbReference type="PANTHER" id="PTHR47926">
    <property type="entry name" value="PENTATRICOPEPTIDE REPEAT-CONTAINING PROTEIN"/>
    <property type="match status" value="1"/>
</dbReference>
<dbReference type="InterPro" id="IPR046848">
    <property type="entry name" value="E_motif"/>
</dbReference>
<dbReference type="PANTHER" id="PTHR47926:SF457">
    <property type="entry name" value="PENTACOTRIPEPTIDE-REPEAT REGION OF PRORP DOMAIN-CONTAINING PROTEIN"/>
    <property type="match status" value="1"/>
</dbReference>
<accession>A0A443NMT2</accession>
<dbReference type="OrthoDB" id="185373at2759"/>
<organism evidence="1 2">
    <name type="scientific">Cinnamomum micranthum f. kanehirae</name>
    <dbReference type="NCBI Taxonomy" id="337451"/>
    <lineage>
        <taxon>Eukaryota</taxon>
        <taxon>Viridiplantae</taxon>
        <taxon>Streptophyta</taxon>
        <taxon>Embryophyta</taxon>
        <taxon>Tracheophyta</taxon>
        <taxon>Spermatophyta</taxon>
        <taxon>Magnoliopsida</taxon>
        <taxon>Magnoliidae</taxon>
        <taxon>Laurales</taxon>
        <taxon>Lauraceae</taxon>
        <taxon>Cinnamomum</taxon>
    </lineage>
</organism>
<dbReference type="Pfam" id="PF20431">
    <property type="entry name" value="E_motif"/>
    <property type="match status" value="1"/>
</dbReference>
<dbReference type="EMBL" id="QPKB01000003">
    <property type="protein sequence ID" value="RWR79833.1"/>
    <property type="molecule type" value="Genomic_DNA"/>
</dbReference>
<evidence type="ECO:0000313" key="1">
    <source>
        <dbReference type="EMBL" id="RWR79833.1"/>
    </source>
</evidence>
<dbReference type="GO" id="GO:0003723">
    <property type="term" value="F:RNA binding"/>
    <property type="evidence" value="ECO:0007669"/>
    <property type="project" value="InterPro"/>
</dbReference>
<comment type="caution">
    <text evidence="1">The sequence shown here is derived from an EMBL/GenBank/DDBJ whole genome shotgun (WGS) entry which is preliminary data.</text>
</comment>
<dbReference type="InterPro" id="IPR046960">
    <property type="entry name" value="PPR_At4g14850-like_plant"/>
</dbReference>
<dbReference type="PROSITE" id="PS51257">
    <property type="entry name" value="PROKAR_LIPOPROTEIN"/>
    <property type="match status" value="1"/>
</dbReference>
<proteinExistence type="predicted"/>
<protein>
    <submittedName>
        <fullName evidence="1">Putative pentatricopeptide repeat-containing protein</fullName>
    </submittedName>
</protein>
<reference evidence="1 2" key="1">
    <citation type="journal article" date="2019" name="Nat. Plants">
        <title>Stout camphor tree genome fills gaps in understanding of flowering plant genome evolution.</title>
        <authorList>
            <person name="Chaw S.M."/>
            <person name="Liu Y.C."/>
            <person name="Wu Y.W."/>
            <person name="Wang H.Y."/>
            <person name="Lin C.I."/>
            <person name="Wu C.S."/>
            <person name="Ke H.M."/>
            <person name="Chang L.Y."/>
            <person name="Hsu C.Y."/>
            <person name="Yang H.T."/>
            <person name="Sudianto E."/>
            <person name="Hsu M.H."/>
            <person name="Wu K.P."/>
            <person name="Wang L.N."/>
            <person name="Leebens-Mack J.H."/>
            <person name="Tsai I.J."/>
        </authorList>
    </citation>
    <scope>NUCLEOTIDE SEQUENCE [LARGE SCALE GENOMIC DNA]</scope>
    <source>
        <strain evidence="2">cv. Chaw 1501</strain>
        <tissue evidence="1">Young leaves</tissue>
    </source>
</reference>
<dbReference type="STRING" id="337451.A0A443NMT2"/>
<gene>
    <name evidence="1" type="ORF">CKAN_00843200</name>
</gene>
<keyword evidence="2" id="KW-1185">Reference proteome</keyword>
<dbReference type="Proteomes" id="UP000283530">
    <property type="component" value="Unassembled WGS sequence"/>
</dbReference>
<dbReference type="GO" id="GO:0009451">
    <property type="term" value="P:RNA modification"/>
    <property type="evidence" value="ECO:0007669"/>
    <property type="project" value="InterPro"/>
</dbReference>